<evidence type="ECO:0000313" key="1">
    <source>
        <dbReference type="EMBL" id="PZW18057.1"/>
    </source>
</evidence>
<name>A0A326TPY6_THEHA</name>
<gene>
    <name evidence="1" type="ORF">EI42_06371</name>
</gene>
<reference evidence="1 2" key="1">
    <citation type="submission" date="2018-06" db="EMBL/GenBank/DDBJ databases">
        <title>Genomic Encyclopedia of Archaeal and Bacterial Type Strains, Phase II (KMG-II): from individual species to whole genera.</title>
        <authorList>
            <person name="Goeker M."/>
        </authorList>
    </citation>
    <scope>NUCLEOTIDE SEQUENCE [LARGE SCALE GENOMIC DNA]</scope>
    <source>
        <strain evidence="1 2">ATCC BAA-1881</strain>
    </source>
</reference>
<organism evidence="1 2">
    <name type="scientific">Thermosporothrix hazakensis</name>
    <dbReference type="NCBI Taxonomy" id="644383"/>
    <lineage>
        <taxon>Bacteria</taxon>
        <taxon>Bacillati</taxon>
        <taxon>Chloroflexota</taxon>
        <taxon>Ktedonobacteria</taxon>
        <taxon>Ktedonobacterales</taxon>
        <taxon>Thermosporotrichaceae</taxon>
        <taxon>Thermosporothrix</taxon>
    </lineage>
</organism>
<proteinExistence type="predicted"/>
<dbReference type="Proteomes" id="UP000248806">
    <property type="component" value="Unassembled WGS sequence"/>
</dbReference>
<feature type="non-terminal residue" evidence="1">
    <location>
        <position position="1"/>
    </location>
</feature>
<accession>A0A326TPY6</accession>
<comment type="caution">
    <text evidence="1">The sequence shown here is derived from an EMBL/GenBank/DDBJ whole genome shotgun (WGS) entry which is preliminary data.</text>
</comment>
<evidence type="ECO:0000313" key="2">
    <source>
        <dbReference type="Proteomes" id="UP000248806"/>
    </source>
</evidence>
<protein>
    <submittedName>
        <fullName evidence="1">Uncharacterized protein</fullName>
    </submittedName>
</protein>
<keyword evidence="2" id="KW-1185">Reference proteome</keyword>
<dbReference type="EMBL" id="QKUF01000063">
    <property type="protein sequence ID" value="PZW18057.1"/>
    <property type="molecule type" value="Genomic_DNA"/>
</dbReference>
<sequence>WRLVITNKQYRDLLKDDKVRNDLRYASPQVMLRGEVGVPHNIRIIVSHHPH</sequence>
<dbReference type="AlphaFoldDB" id="A0A326TPY6"/>